<dbReference type="AlphaFoldDB" id="A0A915J6S4"/>
<sequence>MPNERIQRGNTLHRSPPIVGSAANLLNLGDGDQQWHAAPNQVIPDQTPMRVQPLQQNAMHFTPQDADVTIDRPPGIAIDPQEADPVNLNPHADGPLPRNMKRSPPRVELAGPKREVIMPKFRPNLEELDPEIHGGLERVPQDQERFCLQERAREMSNQELATQLGELKGTLKALFNIIANAASKDNKREADSRRQEPDRQTTWECTSTTNFKMHKKLSKNLAENFEKMFSPLRFCTGLSKRKFLLASSTEI</sequence>
<dbReference type="WBParaSite" id="nRc.2.0.1.t21438-RA">
    <property type="protein sequence ID" value="nRc.2.0.1.t21438-RA"/>
    <property type="gene ID" value="nRc.2.0.1.g21438"/>
</dbReference>
<evidence type="ECO:0000313" key="2">
    <source>
        <dbReference type="Proteomes" id="UP000887565"/>
    </source>
</evidence>
<evidence type="ECO:0000256" key="1">
    <source>
        <dbReference type="SAM" id="MobiDB-lite"/>
    </source>
</evidence>
<evidence type="ECO:0000313" key="3">
    <source>
        <dbReference type="WBParaSite" id="nRc.2.0.1.t21438-RA"/>
    </source>
</evidence>
<feature type="region of interest" description="Disordered" evidence="1">
    <location>
        <begin position="78"/>
        <end position="106"/>
    </location>
</feature>
<proteinExistence type="predicted"/>
<reference evidence="3" key="1">
    <citation type="submission" date="2022-11" db="UniProtKB">
        <authorList>
            <consortium name="WormBaseParasite"/>
        </authorList>
    </citation>
    <scope>IDENTIFICATION</scope>
</reference>
<name>A0A915J6S4_ROMCU</name>
<accession>A0A915J6S4</accession>
<organism evidence="2 3">
    <name type="scientific">Romanomermis culicivorax</name>
    <name type="common">Nematode worm</name>
    <dbReference type="NCBI Taxonomy" id="13658"/>
    <lineage>
        <taxon>Eukaryota</taxon>
        <taxon>Metazoa</taxon>
        <taxon>Ecdysozoa</taxon>
        <taxon>Nematoda</taxon>
        <taxon>Enoplea</taxon>
        <taxon>Dorylaimia</taxon>
        <taxon>Mermithida</taxon>
        <taxon>Mermithoidea</taxon>
        <taxon>Mermithidae</taxon>
        <taxon>Romanomermis</taxon>
    </lineage>
</organism>
<dbReference type="Proteomes" id="UP000887565">
    <property type="component" value="Unplaced"/>
</dbReference>
<keyword evidence="2" id="KW-1185">Reference proteome</keyword>
<protein>
    <submittedName>
        <fullName evidence="3">Uncharacterized protein</fullName>
    </submittedName>
</protein>